<evidence type="ECO:0000313" key="2">
    <source>
        <dbReference type="Proteomes" id="UP000419138"/>
    </source>
</evidence>
<evidence type="ECO:0000313" key="1">
    <source>
        <dbReference type="EMBL" id="MQT02567.1"/>
    </source>
</evidence>
<reference evidence="1 2" key="1">
    <citation type="submission" date="2019-05" db="EMBL/GenBank/DDBJ databases">
        <title>Comparative genomics and metabolomics analyses of clavulanic acid producing Streptomyces species provides insight into specialized metabolism and evolution of beta-lactam biosynthetic gene clusters.</title>
        <authorList>
            <person name="Moore M.A."/>
            <person name="Cruz-Morales P."/>
            <person name="Barona Gomez F."/>
            <person name="Kapil T."/>
        </authorList>
    </citation>
    <scope>NUCLEOTIDE SEQUENCE [LARGE SCALE GENOMIC DNA]</scope>
    <source>
        <strain evidence="1 2">NRRL 5741</strain>
    </source>
</reference>
<dbReference type="Proteomes" id="UP000419138">
    <property type="component" value="Unassembled WGS sequence"/>
</dbReference>
<organism evidence="1 2">
    <name type="scientific">Streptomyces jumonjinensis</name>
    <dbReference type="NCBI Taxonomy" id="1945"/>
    <lineage>
        <taxon>Bacteria</taxon>
        <taxon>Bacillati</taxon>
        <taxon>Actinomycetota</taxon>
        <taxon>Actinomycetes</taxon>
        <taxon>Kitasatosporales</taxon>
        <taxon>Streptomycetaceae</taxon>
        <taxon>Streptomyces</taxon>
    </lineage>
</organism>
<accession>A0A646KKM7</accession>
<gene>
    <name evidence="1" type="ORF">FF041_20910</name>
</gene>
<name>A0A646KKM7_STRJU</name>
<proteinExistence type="predicted"/>
<dbReference type="RefSeq" id="WP_153524173.1">
    <property type="nucleotide sequence ID" value="NZ_JBEPDZ010000011.1"/>
</dbReference>
<keyword evidence="2" id="KW-1185">Reference proteome</keyword>
<comment type="caution">
    <text evidence="1">The sequence shown here is derived from an EMBL/GenBank/DDBJ whole genome shotgun (WGS) entry which is preliminary data.</text>
</comment>
<sequence length="78" mass="8627">MRVESVGVRARIACVSGSPPCGAEPPDAARELTPGDVQAWAEYHFRRTGHRRYARAVCDTVQWDPPPGIDPRTIEARL</sequence>
<dbReference type="OrthoDB" id="176168at2"/>
<dbReference type="EMBL" id="VCLA01000156">
    <property type="protein sequence ID" value="MQT02567.1"/>
    <property type="molecule type" value="Genomic_DNA"/>
</dbReference>
<protein>
    <submittedName>
        <fullName evidence="1">Uncharacterized protein</fullName>
    </submittedName>
</protein>
<dbReference type="AlphaFoldDB" id="A0A646KKM7"/>